<evidence type="ECO:0000256" key="1">
    <source>
        <dbReference type="SAM" id="MobiDB-lite"/>
    </source>
</evidence>
<dbReference type="KEGG" id="mdu:MDUV_08890"/>
<keyword evidence="3" id="KW-1185">Reference proteome</keyword>
<sequence>MYRTIVRVTKNVTMNAKRQQTSGSRVYGIPIGRLEVAARVGCTRKTYADQRVSGPGYPPTRRGAPIVWSAR</sequence>
<name>A0A7I7JXS0_9MYCO</name>
<feature type="region of interest" description="Disordered" evidence="1">
    <location>
        <begin position="49"/>
        <end position="71"/>
    </location>
</feature>
<evidence type="ECO:0000313" key="3">
    <source>
        <dbReference type="Proteomes" id="UP000467006"/>
    </source>
</evidence>
<dbReference type="AlphaFoldDB" id="A0A7I7JXS0"/>
<evidence type="ECO:0000313" key="2">
    <source>
        <dbReference type="EMBL" id="BBX16029.1"/>
    </source>
</evidence>
<proteinExistence type="predicted"/>
<protein>
    <submittedName>
        <fullName evidence="2">Uncharacterized protein</fullName>
    </submittedName>
</protein>
<dbReference type="EMBL" id="AP022563">
    <property type="protein sequence ID" value="BBX16029.1"/>
    <property type="molecule type" value="Genomic_DNA"/>
</dbReference>
<reference evidence="2 3" key="1">
    <citation type="journal article" date="2019" name="Emerg. Microbes Infect.">
        <title>Comprehensive subspecies identification of 175 nontuberculous mycobacteria species based on 7547 genomic profiles.</title>
        <authorList>
            <person name="Matsumoto Y."/>
            <person name="Kinjo T."/>
            <person name="Motooka D."/>
            <person name="Nabeya D."/>
            <person name="Jung N."/>
            <person name="Uechi K."/>
            <person name="Horii T."/>
            <person name="Iida T."/>
            <person name="Fujita J."/>
            <person name="Nakamura S."/>
        </authorList>
    </citation>
    <scope>NUCLEOTIDE SEQUENCE [LARGE SCALE GENOMIC DNA]</scope>
    <source>
        <strain evidence="2 3">JCM 6396</strain>
    </source>
</reference>
<gene>
    <name evidence="2" type="ORF">MDUV_08890</name>
</gene>
<accession>A0A7I7JXS0</accession>
<organism evidence="2 3">
    <name type="scientific">Mycolicibacterium duvalii</name>
    <dbReference type="NCBI Taxonomy" id="39688"/>
    <lineage>
        <taxon>Bacteria</taxon>
        <taxon>Bacillati</taxon>
        <taxon>Actinomycetota</taxon>
        <taxon>Actinomycetes</taxon>
        <taxon>Mycobacteriales</taxon>
        <taxon>Mycobacteriaceae</taxon>
        <taxon>Mycolicibacterium</taxon>
    </lineage>
</organism>
<dbReference type="Proteomes" id="UP000467006">
    <property type="component" value="Chromosome"/>
</dbReference>